<evidence type="ECO:0008006" key="4">
    <source>
        <dbReference type="Google" id="ProtNLM"/>
    </source>
</evidence>
<evidence type="ECO:0000256" key="1">
    <source>
        <dbReference type="SAM" id="Phobius"/>
    </source>
</evidence>
<feature type="transmembrane region" description="Helical" evidence="1">
    <location>
        <begin position="30"/>
        <end position="47"/>
    </location>
</feature>
<protein>
    <recommendedName>
        <fullName evidence="4">TM2 domain-containing protein</fullName>
    </recommendedName>
</protein>
<reference evidence="3" key="1">
    <citation type="journal article" date="2019" name="Int. J. Syst. Evol. Microbiol.">
        <title>The Global Catalogue of Microorganisms (GCM) 10K type strain sequencing project: providing services to taxonomists for standard genome sequencing and annotation.</title>
        <authorList>
            <consortium name="The Broad Institute Genomics Platform"/>
            <consortium name="The Broad Institute Genome Sequencing Center for Infectious Disease"/>
            <person name="Wu L."/>
            <person name="Ma J."/>
        </authorList>
    </citation>
    <scope>NUCLEOTIDE SEQUENCE [LARGE SCALE GENOMIC DNA]</scope>
    <source>
        <strain evidence="3">CCM 8896</strain>
    </source>
</reference>
<organism evidence="2 3">
    <name type="scientific">Agrilactobacillus yilanensis</name>
    <dbReference type="NCBI Taxonomy" id="2485997"/>
    <lineage>
        <taxon>Bacteria</taxon>
        <taxon>Bacillati</taxon>
        <taxon>Bacillota</taxon>
        <taxon>Bacilli</taxon>
        <taxon>Lactobacillales</taxon>
        <taxon>Lactobacillaceae</taxon>
        <taxon>Agrilactobacillus</taxon>
    </lineage>
</organism>
<evidence type="ECO:0000313" key="2">
    <source>
        <dbReference type="EMBL" id="MFD1672402.1"/>
    </source>
</evidence>
<dbReference type="EMBL" id="JBHTOP010000026">
    <property type="protein sequence ID" value="MFD1672402.1"/>
    <property type="molecule type" value="Genomic_DNA"/>
</dbReference>
<keyword evidence="1" id="KW-1133">Transmembrane helix</keyword>
<sequence>MKSETKKLTLDQQYTLKRKYKKQKRRKAKLYWLWVLTGLFGGYHYYLKHYTKGIIMSVSFVFALAVGWFTWYLLLVINLIWMLHDFWFLKRWWQAENRNIYHRIWLDVQQQSNSDGGFIDAKDSKRVISER</sequence>
<dbReference type="Proteomes" id="UP001597267">
    <property type="component" value="Unassembled WGS sequence"/>
</dbReference>
<proteinExistence type="predicted"/>
<dbReference type="RefSeq" id="WP_125712217.1">
    <property type="nucleotide sequence ID" value="NZ_JBHTOP010000026.1"/>
</dbReference>
<feature type="transmembrane region" description="Helical" evidence="1">
    <location>
        <begin position="53"/>
        <end position="81"/>
    </location>
</feature>
<accession>A0ABW4J7Q9</accession>
<keyword evidence="1" id="KW-0812">Transmembrane</keyword>
<evidence type="ECO:0000313" key="3">
    <source>
        <dbReference type="Proteomes" id="UP001597267"/>
    </source>
</evidence>
<keyword evidence="3" id="KW-1185">Reference proteome</keyword>
<comment type="caution">
    <text evidence="2">The sequence shown here is derived from an EMBL/GenBank/DDBJ whole genome shotgun (WGS) entry which is preliminary data.</text>
</comment>
<gene>
    <name evidence="2" type="ORF">ACFQ5M_09855</name>
</gene>
<name>A0ABW4J7Q9_9LACO</name>
<keyword evidence="1" id="KW-0472">Membrane</keyword>